<accession>M5J6L0</accession>
<keyword evidence="3" id="KW-1185">Reference proteome</keyword>
<feature type="domain" description="Polysaccharide pyruvyl transferase" evidence="1">
    <location>
        <begin position="15"/>
        <end position="295"/>
    </location>
</feature>
<dbReference type="STRING" id="1227363.D271_04915"/>
<sequence>MVRKRTLLFCYYDLNLGDDLFIRLTMDYLGKSNVDLLVPDGTDEFYYQNYSVKTYSKLARRIDRISYKLIGECPCLSKIASKYDQVAVVGGSMFIQKEGWEASLRMYQMLERAATNFFIIGSNFGPYKDNRFLDSYRNLFEKSKFVTFRDTFSKQIVGGLNSQVYPDMIFNQKSSMKSENTGKKVLGVSVIDLEDRNYSTLVKQQYLKSIVEICKLFQSKGCEIRLFAFCENQGDLKACTVIKEQINNAIICKYDGAIDKFLGLFEECSYIVASRFHAMILGWNFGIPTLPIIYSDKALNVINDLNQEIKFWKIENITSDINKNDFSVLNDLIEIKKLAKGHLKVLKCDETIEE</sequence>
<gene>
    <name evidence="2" type="ORF">D271_04915</name>
</gene>
<protein>
    <recommendedName>
        <fullName evidence="1">Polysaccharide pyruvyl transferase domain-containing protein</fullName>
    </recommendedName>
</protein>
<evidence type="ECO:0000259" key="1">
    <source>
        <dbReference type="Pfam" id="PF04230"/>
    </source>
</evidence>
<evidence type="ECO:0000313" key="2">
    <source>
        <dbReference type="EMBL" id="EKW98852.1"/>
    </source>
</evidence>
<organism evidence="2 3">
    <name type="scientific">Ligilactobacillus saerimneri 30a</name>
    <dbReference type="NCBI Taxonomy" id="1227363"/>
    <lineage>
        <taxon>Bacteria</taxon>
        <taxon>Bacillati</taxon>
        <taxon>Bacillota</taxon>
        <taxon>Bacilli</taxon>
        <taxon>Lactobacillales</taxon>
        <taxon>Lactobacillaceae</taxon>
        <taxon>Ligilactobacillus</taxon>
    </lineage>
</organism>
<name>M5J6L0_9LACO</name>
<evidence type="ECO:0000313" key="3">
    <source>
        <dbReference type="Proteomes" id="UP000011912"/>
    </source>
</evidence>
<dbReference type="AlphaFoldDB" id="M5J6L0"/>
<dbReference type="PANTHER" id="PTHR36836">
    <property type="entry name" value="COLANIC ACID BIOSYNTHESIS PROTEIN WCAK"/>
    <property type="match status" value="1"/>
</dbReference>
<dbReference type="InterPro" id="IPR007345">
    <property type="entry name" value="Polysacch_pyruvyl_Trfase"/>
</dbReference>
<dbReference type="EMBL" id="ANAG01000014">
    <property type="protein sequence ID" value="EKW98852.1"/>
    <property type="molecule type" value="Genomic_DNA"/>
</dbReference>
<comment type="caution">
    <text evidence="2">The sequence shown here is derived from an EMBL/GenBank/DDBJ whole genome shotgun (WGS) entry which is preliminary data.</text>
</comment>
<dbReference type="Pfam" id="PF04230">
    <property type="entry name" value="PS_pyruv_trans"/>
    <property type="match status" value="1"/>
</dbReference>
<dbReference type="RefSeq" id="WP_009553888.1">
    <property type="nucleotide sequence ID" value="NZ_ANAG01000014.1"/>
</dbReference>
<proteinExistence type="predicted"/>
<dbReference type="Proteomes" id="UP000011912">
    <property type="component" value="Unassembled WGS sequence"/>
</dbReference>
<reference evidence="2 3" key="1">
    <citation type="journal article" date="2013" name="Genome Announc.">
        <title>Genome Sequence of Lactobacillus saerimneri 30a (Formerly Lactobacillus sp. Strain 30a), a Reference Lactic Acid Bacterium Strain Producing Biogenic Amines.</title>
        <authorList>
            <person name="Romano A."/>
            <person name="Trip H."/>
            <person name="Campbell-Sills H."/>
            <person name="Bouchez O."/>
            <person name="Sherman D."/>
            <person name="Lolkema J.S."/>
            <person name="Lucas P.M."/>
        </authorList>
    </citation>
    <scope>NUCLEOTIDE SEQUENCE [LARGE SCALE GENOMIC DNA]</scope>
    <source>
        <strain evidence="2 3">30a</strain>
    </source>
</reference>
<dbReference type="PATRIC" id="fig|1227363.6.peg.960"/>
<dbReference type="PANTHER" id="PTHR36836:SF1">
    <property type="entry name" value="COLANIC ACID BIOSYNTHESIS PROTEIN WCAK"/>
    <property type="match status" value="1"/>
</dbReference>